<dbReference type="RefSeq" id="WP_272734851.1">
    <property type="nucleotide sequence ID" value="NZ_CP116942.1"/>
</dbReference>
<evidence type="ECO:0000313" key="3">
    <source>
        <dbReference type="Proteomes" id="UP001216390"/>
    </source>
</evidence>
<feature type="region of interest" description="Disordered" evidence="1">
    <location>
        <begin position="1"/>
        <end position="36"/>
    </location>
</feature>
<dbReference type="Proteomes" id="UP001216390">
    <property type="component" value="Chromosome"/>
</dbReference>
<name>A0AAE9Y4Y3_9ACTN</name>
<dbReference type="AlphaFoldDB" id="A0AAE9Y4Y3"/>
<protein>
    <submittedName>
        <fullName evidence="2">Uncharacterized protein</fullName>
    </submittedName>
</protein>
<accession>A0AAE9Y4Y3</accession>
<proteinExistence type="predicted"/>
<sequence>MSSGRSQGRRRRGKKPKAVDLWRPVAPLDPPDPIRRASDATAVIRSLGSPPLKGQGVKAEQNLAVAVDKAAELAAEVLALTAGLRPEDDPDEVEAP</sequence>
<keyword evidence="3" id="KW-1185">Reference proteome</keyword>
<feature type="compositionally biased region" description="Basic residues" evidence="1">
    <location>
        <begin position="7"/>
        <end position="16"/>
    </location>
</feature>
<reference evidence="2" key="1">
    <citation type="submission" date="2023-01" db="EMBL/GenBank/DDBJ databases">
        <title>The diversity of Class Acidimicrobiia in South China Sea sediment environments and the proposal of Iamia marina sp. nov., a novel species of the genus Iamia.</title>
        <authorList>
            <person name="He Y."/>
            <person name="Tian X."/>
        </authorList>
    </citation>
    <scope>NUCLEOTIDE SEQUENCE</scope>
    <source>
        <strain evidence="2">DSM 19957</strain>
    </source>
</reference>
<evidence type="ECO:0000313" key="2">
    <source>
        <dbReference type="EMBL" id="WCO65326.1"/>
    </source>
</evidence>
<gene>
    <name evidence="2" type="ORF">PO878_12550</name>
</gene>
<dbReference type="KEGG" id="ima:PO878_12550"/>
<dbReference type="EMBL" id="CP116942">
    <property type="protein sequence ID" value="WCO65326.1"/>
    <property type="molecule type" value="Genomic_DNA"/>
</dbReference>
<evidence type="ECO:0000256" key="1">
    <source>
        <dbReference type="SAM" id="MobiDB-lite"/>
    </source>
</evidence>
<organism evidence="2 3">
    <name type="scientific">Iamia majanohamensis</name>
    <dbReference type="NCBI Taxonomy" id="467976"/>
    <lineage>
        <taxon>Bacteria</taxon>
        <taxon>Bacillati</taxon>
        <taxon>Actinomycetota</taxon>
        <taxon>Acidimicrobiia</taxon>
        <taxon>Acidimicrobiales</taxon>
        <taxon>Iamiaceae</taxon>
        <taxon>Iamia</taxon>
    </lineage>
</organism>